<protein>
    <recommendedName>
        <fullName evidence="3">DUF2019 domain-containing protein</fullName>
    </recommendedName>
</protein>
<dbReference type="GeneID" id="93095515"/>
<reference evidence="1 2" key="1">
    <citation type="submission" date="2021-02" db="EMBL/GenBank/DDBJ databases">
        <title>FDA dAtabase for Regulatory Grade micrObial Sequences (FDA-ARGOS): Supporting development and validation of Infectious Disease Dx tests.</title>
        <authorList>
            <person name="Carlson P."/>
            <person name="Fischbach M."/>
            <person name="Hastie J."/>
            <person name="Bilen M."/>
            <person name="Cheng A."/>
            <person name="Tallon L."/>
            <person name="Sadzewicz L."/>
            <person name="Zhao X."/>
            <person name="Boylan J."/>
            <person name="Ott S."/>
            <person name="Bowen H."/>
            <person name="Vavikolanu K."/>
            <person name="Mehta A."/>
            <person name="Aluvathingal J."/>
            <person name="Nadendla S."/>
            <person name="Yan Y."/>
            <person name="Sichtig H."/>
        </authorList>
    </citation>
    <scope>NUCLEOTIDE SEQUENCE [LARGE SCALE GENOMIC DNA]</scope>
    <source>
        <strain evidence="1 2">FDAARGOS_1229</strain>
    </source>
</reference>
<sequence length="124" mass="14487">MRKIKNVEDALALFELCTIIHDECNKSGDYRKSNKALDDKRKVIKYLLENDSIQNLKVFYKSSNLFARLSAATYLAPIDNENCYRIVKEIMDMNEGWASFEAKYTLKEWTKVSSLEVYDKILSE</sequence>
<gene>
    <name evidence="1" type="ORF">I6J59_08210</name>
</gene>
<evidence type="ECO:0000313" key="1">
    <source>
        <dbReference type="EMBL" id="QRO51565.1"/>
    </source>
</evidence>
<proteinExistence type="predicted"/>
<dbReference type="RefSeq" id="WP_204097880.1">
    <property type="nucleotide sequence ID" value="NZ_CP069450.1"/>
</dbReference>
<dbReference type="Proteomes" id="UP000654720">
    <property type="component" value="Chromosome"/>
</dbReference>
<keyword evidence="2" id="KW-1185">Reference proteome</keyword>
<dbReference type="InterPro" id="IPR016024">
    <property type="entry name" value="ARM-type_fold"/>
</dbReference>
<evidence type="ECO:0000313" key="2">
    <source>
        <dbReference type="Proteomes" id="UP000654720"/>
    </source>
</evidence>
<dbReference type="EMBL" id="CP069450">
    <property type="protein sequence ID" value="QRO51565.1"/>
    <property type="molecule type" value="Genomic_DNA"/>
</dbReference>
<dbReference type="Gene3D" id="1.25.40.70">
    <property type="entry name" value="Phosphatidylinositol 3-kinase, accessory domain (PIK)"/>
    <property type="match status" value="1"/>
</dbReference>
<name>A0ABX7HB16_9BACT</name>
<dbReference type="SUPFAM" id="SSF48371">
    <property type="entry name" value="ARM repeat"/>
    <property type="match status" value="1"/>
</dbReference>
<evidence type="ECO:0008006" key="3">
    <source>
        <dbReference type="Google" id="ProtNLM"/>
    </source>
</evidence>
<dbReference type="InterPro" id="IPR042236">
    <property type="entry name" value="PI3K_accessory_sf"/>
</dbReference>
<organism evidence="1 2">
    <name type="scientific">Butyricimonas virosa</name>
    <dbReference type="NCBI Taxonomy" id="544645"/>
    <lineage>
        <taxon>Bacteria</taxon>
        <taxon>Pseudomonadati</taxon>
        <taxon>Bacteroidota</taxon>
        <taxon>Bacteroidia</taxon>
        <taxon>Bacteroidales</taxon>
        <taxon>Odoribacteraceae</taxon>
        <taxon>Butyricimonas</taxon>
    </lineage>
</organism>
<accession>A0ABX7HB16</accession>